<dbReference type="Proteomes" id="UP000693981">
    <property type="component" value="Unassembled WGS sequence"/>
</dbReference>
<name>A0A8T1X7E5_9STRA</name>
<feature type="region of interest" description="Disordered" evidence="1">
    <location>
        <begin position="71"/>
        <end position="90"/>
    </location>
</feature>
<feature type="region of interest" description="Disordered" evidence="1">
    <location>
        <begin position="1"/>
        <end position="37"/>
    </location>
</feature>
<sequence>MGSNDGENLSIGIPGPLPEATETLNTPSQSPTRNPLAQGLEGQRCLRWTGPFATLTTGVAAWGVEADDDVSMPIASPDRNPPNGGAKRSEEVTAVGRITNAPSLPVAPRYAGSTMKERRDFMRAYETFFHALSAFGTGLERPFIMPVSACIEERTCRMICLYEFQKDPNAVTENEWISYFLQAREPEQEDYTAVDVAMKQLKMRTTFPDAASRMCQLRADMHRILDEQTVGPSGTLNGGGTLR</sequence>
<gene>
    <name evidence="2" type="ORF">PHYBOEH_007296</name>
</gene>
<feature type="compositionally biased region" description="Polar residues" evidence="1">
    <location>
        <begin position="22"/>
        <end position="35"/>
    </location>
</feature>
<keyword evidence="3" id="KW-1185">Reference proteome</keyword>
<dbReference type="OrthoDB" id="126293at2759"/>
<evidence type="ECO:0000256" key="1">
    <source>
        <dbReference type="SAM" id="MobiDB-lite"/>
    </source>
</evidence>
<dbReference type="AlphaFoldDB" id="A0A8T1X7E5"/>
<comment type="caution">
    <text evidence="2">The sequence shown here is derived from an EMBL/GenBank/DDBJ whole genome shotgun (WGS) entry which is preliminary data.</text>
</comment>
<organism evidence="2 3">
    <name type="scientific">Phytophthora boehmeriae</name>
    <dbReference type="NCBI Taxonomy" id="109152"/>
    <lineage>
        <taxon>Eukaryota</taxon>
        <taxon>Sar</taxon>
        <taxon>Stramenopiles</taxon>
        <taxon>Oomycota</taxon>
        <taxon>Peronosporomycetes</taxon>
        <taxon>Peronosporales</taxon>
        <taxon>Peronosporaceae</taxon>
        <taxon>Phytophthora</taxon>
    </lineage>
</organism>
<accession>A0A8T1X7E5</accession>
<protein>
    <submittedName>
        <fullName evidence="2">Uncharacterized protein</fullName>
    </submittedName>
</protein>
<reference evidence="2" key="1">
    <citation type="submission" date="2021-02" db="EMBL/GenBank/DDBJ databases">
        <authorList>
            <person name="Palmer J.M."/>
        </authorList>
    </citation>
    <scope>NUCLEOTIDE SEQUENCE</scope>
    <source>
        <strain evidence="2">SCRP23</strain>
    </source>
</reference>
<evidence type="ECO:0000313" key="2">
    <source>
        <dbReference type="EMBL" id="KAG7402082.1"/>
    </source>
</evidence>
<evidence type="ECO:0000313" key="3">
    <source>
        <dbReference type="Proteomes" id="UP000693981"/>
    </source>
</evidence>
<proteinExistence type="predicted"/>
<dbReference type="EMBL" id="JAGDFL010000004">
    <property type="protein sequence ID" value="KAG7402082.1"/>
    <property type="molecule type" value="Genomic_DNA"/>
</dbReference>